<dbReference type="AlphaFoldDB" id="A0A0S2SH63"/>
<sequence>MNPKITARQQHLTALLASGEEIRIGNEQRCPLPLAELGRIGADHPAVIQRCDSGLTAEVLHLELSGEQWCLKRARPVSRVANPDGTTAFLTELQRRQEIESLRELHPDLLPQVVSTRFGSLQHGLLLSPWLPGKPLSRINERVLQQMLNAEGELAHWGFFDWDPSPGNLLDDGHQIRLFDFGYMWPFDPLHEFNSNGLSDPDFHVPERLETRALSGIWLGLDDPLPQFHLWRELCLEWARWELASLRRRGASLPVLTRLEGLIARWREALSGPEALWAHWLRDMYRSHLLDVLDDLSGQSATPLTLQRVDWLVQHLEREFNLLQGHLMPADEGLGRAALGERYHTLRRQVEACQLA</sequence>
<name>A0A0S2SH63_9GAMM</name>
<evidence type="ECO:0000313" key="1">
    <source>
        <dbReference type="EMBL" id="ALP41048.1"/>
    </source>
</evidence>
<accession>A0A0S2SH63</accession>
<reference evidence="2" key="1">
    <citation type="submission" date="2015-10" db="EMBL/GenBank/DDBJ databases">
        <title>Complete Genome Sequence of Aeromonas schubertii strain WL1483.</title>
        <authorList>
            <person name="Liu L."/>
        </authorList>
    </citation>
    <scope>NUCLEOTIDE SEQUENCE [LARGE SCALE GENOMIC DNA]</scope>
    <source>
        <strain evidence="2">WL1483</strain>
    </source>
</reference>
<dbReference type="KEGG" id="asr:WL1483_1629"/>
<dbReference type="InterPro" id="IPR011009">
    <property type="entry name" value="Kinase-like_dom_sf"/>
</dbReference>
<proteinExistence type="predicted"/>
<organism evidence="1 2">
    <name type="scientific">Aeromonas schubertii</name>
    <dbReference type="NCBI Taxonomy" id="652"/>
    <lineage>
        <taxon>Bacteria</taxon>
        <taxon>Pseudomonadati</taxon>
        <taxon>Pseudomonadota</taxon>
        <taxon>Gammaproteobacteria</taxon>
        <taxon>Aeromonadales</taxon>
        <taxon>Aeromonadaceae</taxon>
        <taxon>Aeromonas</taxon>
    </lineage>
</organism>
<evidence type="ECO:0000313" key="2">
    <source>
        <dbReference type="Proteomes" id="UP000058114"/>
    </source>
</evidence>
<evidence type="ECO:0008006" key="3">
    <source>
        <dbReference type="Google" id="ProtNLM"/>
    </source>
</evidence>
<dbReference type="PATRIC" id="fig|652.5.peg.484"/>
<gene>
    <name evidence="1" type="ORF">WL1483_1629</name>
</gene>
<dbReference type="SUPFAM" id="SSF56112">
    <property type="entry name" value="Protein kinase-like (PK-like)"/>
    <property type="match status" value="1"/>
</dbReference>
<dbReference type="RefSeq" id="WP_060583842.1">
    <property type="nucleotide sequence ID" value="NZ_CP013067.1"/>
</dbReference>
<dbReference type="Proteomes" id="UP000058114">
    <property type="component" value="Chromosome"/>
</dbReference>
<reference evidence="1 2" key="2">
    <citation type="journal article" date="2016" name="Genome Announc.">
        <title>Complete Genome Sequence of the Highly Virulent Aeromonas schubertii Strain WL1483, Isolated from Diseased Snakehead Fish (Channa argus) in China.</title>
        <authorList>
            <person name="Liu L."/>
            <person name="Li N."/>
            <person name="Zhang D."/>
            <person name="Fu X."/>
            <person name="Shi C."/>
            <person name="Lin Q."/>
            <person name="Hao G."/>
        </authorList>
    </citation>
    <scope>NUCLEOTIDE SEQUENCE [LARGE SCALE GENOMIC DNA]</scope>
    <source>
        <strain evidence="1 2">WL1483</strain>
    </source>
</reference>
<protein>
    <recommendedName>
        <fullName evidence="3">Aminoglycoside phosphotransferase domain-containing protein</fullName>
    </recommendedName>
</protein>
<dbReference type="EMBL" id="CP013067">
    <property type="protein sequence ID" value="ALP41048.1"/>
    <property type="molecule type" value="Genomic_DNA"/>
</dbReference>